<proteinExistence type="inferred from homology"/>
<dbReference type="OrthoDB" id="9805159at2"/>
<dbReference type="CDD" id="cd02860">
    <property type="entry name" value="E_set_Pullulanase"/>
    <property type="match status" value="1"/>
</dbReference>
<dbReference type="InterPro" id="IPR013783">
    <property type="entry name" value="Ig-like_fold"/>
</dbReference>
<dbReference type="GO" id="GO:0005975">
    <property type="term" value="P:carbohydrate metabolic process"/>
    <property type="evidence" value="ECO:0007669"/>
    <property type="project" value="InterPro"/>
</dbReference>
<dbReference type="SUPFAM" id="SSF81296">
    <property type="entry name" value="E set domains"/>
    <property type="match status" value="1"/>
</dbReference>
<reference evidence="3 4" key="1">
    <citation type="journal article" date="2015" name="Genome Announc.">
        <title>Complete Genome Sequence of the Type Strain Corynebacterium mustelae DSM 45274, Isolated from Various Tissues of a Male Ferret with Lethal Sepsis.</title>
        <authorList>
            <person name="Ruckert C."/>
            <person name="Eimer J."/>
            <person name="Winkler A."/>
            <person name="Tauch A."/>
        </authorList>
    </citation>
    <scope>NUCLEOTIDE SEQUENCE [LARGE SCALE GENOMIC DNA]</scope>
    <source>
        <strain evidence="3 4">DSM 45274</strain>
    </source>
</reference>
<dbReference type="GO" id="GO:0004553">
    <property type="term" value="F:hydrolase activity, hydrolyzing O-glycosyl compounds"/>
    <property type="evidence" value="ECO:0007669"/>
    <property type="project" value="InterPro"/>
</dbReference>
<dbReference type="STRING" id="571915.CMUST_02080"/>
<dbReference type="InterPro" id="IPR004193">
    <property type="entry name" value="Glyco_hydro_13_N"/>
</dbReference>
<dbReference type="InterPro" id="IPR014756">
    <property type="entry name" value="Ig_E-set"/>
</dbReference>
<dbReference type="Pfam" id="PF00128">
    <property type="entry name" value="Alpha-amylase"/>
    <property type="match status" value="1"/>
</dbReference>
<dbReference type="NCBIfam" id="TIGR02104">
    <property type="entry name" value="pulA_typeI"/>
    <property type="match status" value="1"/>
</dbReference>
<reference evidence="4" key="2">
    <citation type="submission" date="2015-05" db="EMBL/GenBank/DDBJ databases">
        <title>Complete genome sequence of Corynebacterium mustelae DSM 45274, isolated from various tissues of a male ferret with lethal sepsis.</title>
        <authorList>
            <person name="Ruckert C."/>
            <person name="Albersmeier A."/>
            <person name="Winkler A."/>
            <person name="Tauch A."/>
        </authorList>
    </citation>
    <scope>NUCLEOTIDE SEQUENCE [LARGE SCALE GENOMIC DNA]</scope>
    <source>
        <strain evidence="4">DSM 45274</strain>
    </source>
</reference>
<organism evidence="3 4">
    <name type="scientific">Corynebacterium mustelae</name>
    <dbReference type="NCBI Taxonomy" id="571915"/>
    <lineage>
        <taxon>Bacteria</taxon>
        <taxon>Bacillati</taxon>
        <taxon>Actinomycetota</taxon>
        <taxon>Actinomycetes</taxon>
        <taxon>Mycobacteriales</taxon>
        <taxon>Corynebacteriaceae</taxon>
        <taxon>Corynebacterium</taxon>
    </lineage>
</organism>
<dbReference type="KEGG" id="cmv:CMUST_02080"/>
<dbReference type="PATRIC" id="fig|571915.4.peg.441"/>
<dbReference type="Pfam" id="PF02922">
    <property type="entry name" value="CBM_48"/>
    <property type="match status" value="1"/>
</dbReference>
<dbReference type="InterPro" id="IPR017853">
    <property type="entry name" value="GH"/>
</dbReference>
<evidence type="ECO:0000313" key="3">
    <source>
        <dbReference type="EMBL" id="AKK04760.1"/>
    </source>
</evidence>
<dbReference type="EMBL" id="CP011542">
    <property type="protein sequence ID" value="AKK04760.1"/>
    <property type="molecule type" value="Genomic_DNA"/>
</dbReference>
<name>A0A0G3GW70_9CORY</name>
<gene>
    <name evidence="3" type="ORF">CMUST_02080</name>
</gene>
<dbReference type="AlphaFoldDB" id="A0A0G3GW70"/>
<dbReference type="InterPro" id="IPR011840">
    <property type="entry name" value="PulA_typeI"/>
</dbReference>
<dbReference type="Proteomes" id="UP000035199">
    <property type="component" value="Chromosome"/>
</dbReference>
<dbReference type="PANTHER" id="PTHR43002">
    <property type="entry name" value="GLYCOGEN DEBRANCHING ENZYME"/>
    <property type="match status" value="1"/>
</dbReference>
<dbReference type="SUPFAM" id="SSF51445">
    <property type="entry name" value="(Trans)glycosidases"/>
    <property type="match status" value="1"/>
</dbReference>
<dbReference type="SMART" id="SM00642">
    <property type="entry name" value="Aamy"/>
    <property type="match status" value="1"/>
</dbReference>
<feature type="domain" description="Glycosyl hydrolase family 13 catalytic" evidence="2">
    <location>
        <begin position="171"/>
        <end position="540"/>
    </location>
</feature>
<sequence>MQTYSHVDLHSAEFNERFFFDGELGAIHDETGTTFRLWAPTAQSVELILHTGPAIGSYLMTRGDRGQWELFISGDSELVEYTYQLTFPDGKRVESVDPYARSVTANGERGVVINVDKLLGQTHRLPSFEHASDAIIYEAHVRDLTISPENGITHKGKFLGLAESGTRTSHGNPSGLDYLSGLGITHVQLLPVFDFGSVDEVGDLSFDSQYNWGYDPVHYNVPEGSYATDPINPVSRVVEFKQMVDALHSKGLRVIMDVVYNHVYETENSPLQRTVPGYYFRMDADGNFHNATGCGNETASEQLMMRKYIVDSVVYWAKTFGLDGFRFDLMGIHDVETMNAVRAALDDIDPGIIVIGEGWAMGNHPEGILGAHQGNGHLMPRVGMFNDFYRDIIKGSNFTASDPGFVSGCAGAMDCAQSSAGALFDALLGAPANRGYLEAAQSVIYNEAHDNWTMFDKLRGTRTLVWASDDDIAKRHTLATSLQYVGRGILFLHAGQEFLRTKYGDENSYRSPDSINCFDYDRAATYANETKFVRDLNRFRRKYQWMRESDYEQIKSSSHLVHAEGLHLSFRVTDGFGKNRDAIVLVNANCNHWSHPVTAGKYRVHINDGSVSDEPVDISLSHEFVVPPLRLVVLEQISA</sequence>
<dbReference type="Gene3D" id="3.20.20.80">
    <property type="entry name" value="Glycosidases"/>
    <property type="match status" value="1"/>
</dbReference>
<dbReference type="Gene3D" id="2.60.40.10">
    <property type="entry name" value="Immunoglobulins"/>
    <property type="match status" value="1"/>
</dbReference>
<dbReference type="SMR" id="A0A0G3GW70"/>
<comment type="similarity">
    <text evidence="1">Belongs to the glycosyl hydrolase 13 family.</text>
</comment>
<keyword evidence="4" id="KW-1185">Reference proteome</keyword>
<evidence type="ECO:0000256" key="1">
    <source>
        <dbReference type="ARBA" id="ARBA00008061"/>
    </source>
</evidence>
<accession>A0A0G3GW70</accession>
<dbReference type="RefSeq" id="WP_047261119.1">
    <property type="nucleotide sequence ID" value="NZ_CP011542.1"/>
</dbReference>
<dbReference type="InterPro" id="IPR006047">
    <property type="entry name" value="GH13_cat_dom"/>
</dbReference>
<evidence type="ECO:0000313" key="4">
    <source>
        <dbReference type="Proteomes" id="UP000035199"/>
    </source>
</evidence>
<protein>
    <submittedName>
        <fullName evidence="3">Pullulanase, type I</fullName>
    </submittedName>
</protein>
<dbReference type="CDD" id="cd11341">
    <property type="entry name" value="AmyAc_Pullulanase_LD-like"/>
    <property type="match status" value="1"/>
</dbReference>
<evidence type="ECO:0000259" key="2">
    <source>
        <dbReference type="SMART" id="SM00642"/>
    </source>
</evidence>